<dbReference type="AlphaFoldDB" id="A0A7C9CMT4"/>
<evidence type="ECO:0000313" key="1">
    <source>
        <dbReference type="EMBL" id="MBA4622081.1"/>
    </source>
</evidence>
<dbReference type="EMBL" id="GISG01036957">
    <property type="protein sequence ID" value="MBA4622081.1"/>
    <property type="molecule type" value="Transcribed_RNA"/>
</dbReference>
<organism evidence="1">
    <name type="scientific">Opuntia streptacantha</name>
    <name type="common">Prickly pear cactus</name>
    <name type="synonym">Opuntia cardona</name>
    <dbReference type="NCBI Taxonomy" id="393608"/>
    <lineage>
        <taxon>Eukaryota</taxon>
        <taxon>Viridiplantae</taxon>
        <taxon>Streptophyta</taxon>
        <taxon>Embryophyta</taxon>
        <taxon>Tracheophyta</taxon>
        <taxon>Spermatophyta</taxon>
        <taxon>Magnoliopsida</taxon>
        <taxon>eudicotyledons</taxon>
        <taxon>Gunneridae</taxon>
        <taxon>Pentapetalae</taxon>
        <taxon>Caryophyllales</taxon>
        <taxon>Cactineae</taxon>
        <taxon>Cactaceae</taxon>
        <taxon>Opuntioideae</taxon>
        <taxon>Opuntia</taxon>
    </lineage>
</organism>
<proteinExistence type="predicted"/>
<sequence>MHMLFKLWKYCGSGHLVSLSPEGATLSESSTPSCWLAQNRLAITTDYDSLRVAEHSCYIEASLAFNIHEEGVGGLNETLELVLLLLKLSRWVQQVNIVLQNHPGRR</sequence>
<accession>A0A7C9CMT4</accession>
<reference evidence="1" key="2">
    <citation type="submission" date="2020-07" db="EMBL/GenBank/DDBJ databases">
        <authorList>
            <person name="Vera ALvarez R."/>
            <person name="Arias-Moreno D.M."/>
            <person name="Jimenez-Jacinto V."/>
            <person name="Jimenez-Bremont J.F."/>
            <person name="Swaminathan K."/>
            <person name="Moose S.P."/>
            <person name="Guerrero-Gonzalez M.L."/>
            <person name="Marino-Ramirez L."/>
            <person name="Landsman D."/>
            <person name="Rodriguez-Kessler M."/>
            <person name="Delgado-Sanchez P."/>
        </authorList>
    </citation>
    <scope>NUCLEOTIDE SEQUENCE</scope>
    <source>
        <tissue evidence="1">Cladode</tissue>
    </source>
</reference>
<name>A0A7C9CMT4_OPUST</name>
<reference evidence="1" key="1">
    <citation type="journal article" date="2013" name="J. Plant Res.">
        <title>Effect of fungi and light on seed germination of three Opuntia species from semiarid lands of central Mexico.</title>
        <authorList>
            <person name="Delgado-Sanchez P."/>
            <person name="Jimenez-Bremont J.F."/>
            <person name="Guerrero-Gonzalez Mde L."/>
            <person name="Flores J."/>
        </authorList>
    </citation>
    <scope>NUCLEOTIDE SEQUENCE</scope>
    <source>
        <tissue evidence="1">Cladode</tissue>
    </source>
</reference>
<protein>
    <submittedName>
        <fullName evidence="1">Uncharacterized protein</fullName>
    </submittedName>
</protein>